<dbReference type="InterPro" id="IPR032858">
    <property type="entry name" value="CcoP_N"/>
</dbReference>
<organism evidence="23">
    <name type="scientific">mine drainage metagenome</name>
    <dbReference type="NCBI Taxonomy" id="410659"/>
    <lineage>
        <taxon>unclassified sequences</taxon>
        <taxon>metagenomes</taxon>
        <taxon>ecological metagenomes</taxon>
    </lineage>
</organism>
<evidence type="ECO:0000256" key="10">
    <source>
        <dbReference type="ARBA" id="ARBA00022692"/>
    </source>
</evidence>
<evidence type="ECO:0000256" key="4">
    <source>
        <dbReference type="ARBA" id="ARBA00006113"/>
    </source>
</evidence>
<dbReference type="Gene3D" id="6.10.280.130">
    <property type="match status" value="1"/>
</dbReference>
<dbReference type="GO" id="GO:0046872">
    <property type="term" value="F:metal ion binding"/>
    <property type="evidence" value="ECO:0007669"/>
    <property type="project" value="UniProtKB-KW"/>
</dbReference>
<keyword evidence="18" id="KW-0406">Ion transport</keyword>
<evidence type="ECO:0000259" key="22">
    <source>
        <dbReference type="PROSITE" id="PS51007"/>
    </source>
</evidence>
<feature type="transmembrane region" description="Helical" evidence="21">
    <location>
        <begin position="9"/>
        <end position="28"/>
    </location>
</feature>
<keyword evidence="14" id="KW-0249">Electron transport</keyword>
<evidence type="ECO:0000256" key="2">
    <source>
        <dbReference type="ARBA" id="ARBA00004533"/>
    </source>
</evidence>
<dbReference type="GO" id="GO:1902600">
    <property type="term" value="P:proton transmembrane transport"/>
    <property type="evidence" value="ECO:0007669"/>
    <property type="project" value="UniProtKB-KW"/>
</dbReference>
<dbReference type="InterPro" id="IPR004678">
    <property type="entry name" value="Cyt_c_oxidase_cbb3_su3"/>
</dbReference>
<dbReference type="GO" id="GO:0020037">
    <property type="term" value="F:heme binding"/>
    <property type="evidence" value="ECO:0007669"/>
    <property type="project" value="InterPro"/>
</dbReference>
<dbReference type="PROSITE" id="PS51007">
    <property type="entry name" value="CYTC"/>
    <property type="match status" value="2"/>
</dbReference>
<comment type="subcellular location">
    <subcellularLocation>
        <location evidence="2">Cell inner membrane</location>
    </subcellularLocation>
</comment>
<evidence type="ECO:0000256" key="12">
    <source>
        <dbReference type="ARBA" id="ARBA00022737"/>
    </source>
</evidence>
<feature type="domain" description="Cytochrome c" evidence="22">
    <location>
        <begin position="134"/>
        <end position="216"/>
    </location>
</feature>
<comment type="caution">
    <text evidence="23">The sequence shown here is derived from an EMBL/GenBank/DDBJ whole genome shotgun (WGS) entry which is preliminary data.</text>
</comment>
<dbReference type="PANTHER" id="PTHR33751">
    <property type="entry name" value="CBB3-TYPE CYTOCHROME C OXIDASE SUBUNIT FIXP"/>
    <property type="match status" value="1"/>
</dbReference>
<reference evidence="23" key="1">
    <citation type="submission" date="2016-10" db="EMBL/GenBank/DDBJ databases">
        <title>Sequence of Gallionella enrichment culture.</title>
        <authorList>
            <person name="Poehlein A."/>
            <person name="Muehling M."/>
            <person name="Daniel R."/>
        </authorList>
    </citation>
    <scope>NUCLEOTIDE SEQUENCE</scope>
</reference>
<dbReference type="GO" id="GO:0005886">
    <property type="term" value="C:plasma membrane"/>
    <property type="evidence" value="ECO:0007669"/>
    <property type="project" value="UniProtKB-SubCell"/>
</dbReference>
<evidence type="ECO:0000256" key="11">
    <source>
        <dbReference type="ARBA" id="ARBA00022723"/>
    </source>
</evidence>
<comment type="cofactor">
    <cofactor evidence="1">
        <name>heme c</name>
        <dbReference type="ChEBI" id="CHEBI:61717"/>
    </cofactor>
</comment>
<comment type="similarity">
    <text evidence="4">Belongs to the CcoP / FixP family.</text>
</comment>
<evidence type="ECO:0000256" key="15">
    <source>
        <dbReference type="ARBA" id="ARBA00022989"/>
    </source>
</evidence>
<dbReference type="Pfam" id="PF14715">
    <property type="entry name" value="FixP_N"/>
    <property type="match status" value="1"/>
</dbReference>
<evidence type="ECO:0000313" key="23">
    <source>
        <dbReference type="EMBL" id="OIQ82833.1"/>
    </source>
</evidence>
<dbReference type="SUPFAM" id="SSF46626">
    <property type="entry name" value="Cytochrome c"/>
    <property type="match status" value="2"/>
</dbReference>
<sequence>MDKFTSPGWAYWIGGVTIVSLIGLFLFLRATARQTVFRDKNGHVIATTGHVWDGDLQEFNNPLPRWWMGLFILTLVFSVAYLVLYPGLGFFPGTLGFTSARMYQHESSVYEARIAPIYAKYNAMPVDQLAKDPAAMATGQRLFLTYCAQCHGSDAGGSRGFPNLTSQDPKNWLYGDSGALLEQTITNGRDGMMPPMAAAVGQANVPAVANYVRSLSGLSHDAALAAKGAPLFAQACAACHSVGGTGNQMLGAPDLASKTRQWLFGSSLVSIEHTIENGHSGHMPAQAKHLEAEKIHVLAAYIFGLAHGEKVGAGD</sequence>
<keyword evidence="12" id="KW-0677">Repeat</keyword>
<keyword evidence="19 21" id="KW-0472">Membrane</keyword>
<dbReference type="InterPro" id="IPR009056">
    <property type="entry name" value="Cyt_c-like_dom"/>
</dbReference>
<keyword evidence="11" id="KW-0479">Metal-binding</keyword>
<keyword evidence="13" id="KW-0375">Hydrogen ion transport</keyword>
<dbReference type="GO" id="GO:0006119">
    <property type="term" value="P:oxidative phosphorylation"/>
    <property type="evidence" value="ECO:0007669"/>
    <property type="project" value="UniProtKB-UniPathway"/>
</dbReference>
<keyword evidence="8" id="KW-0349">Heme</keyword>
<dbReference type="EMBL" id="MLJW01000762">
    <property type="protein sequence ID" value="OIQ82833.1"/>
    <property type="molecule type" value="Genomic_DNA"/>
</dbReference>
<dbReference type="InterPro" id="IPR038414">
    <property type="entry name" value="CcoP_N_sf"/>
</dbReference>
<evidence type="ECO:0000256" key="3">
    <source>
        <dbReference type="ARBA" id="ARBA00004673"/>
    </source>
</evidence>
<evidence type="ECO:0000256" key="5">
    <source>
        <dbReference type="ARBA" id="ARBA00022448"/>
    </source>
</evidence>
<gene>
    <name evidence="23" type="primary">ccoP_6</name>
    <name evidence="23" type="ORF">GALL_353770</name>
</gene>
<evidence type="ECO:0000256" key="21">
    <source>
        <dbReference type="SAM" id="Phobius"/>
    </source>
</evidence>
<keyword evidence="16" id="KW-0560">Oxidoreductase</keyword>
<evidence type="ECO:0000256" key="6">
    <source>
        <dbReference type="ARBA" id="ARBA00022475"/>
    </source>
</evidence>
<accession>A0A1J5QH18</accession>
<dbReference type="Gene3D" id="1.10.760.10">
    <property type="entry name" value="Cytochrome c-like domain"/>
    <property type="match status" value="2"/>
</dbReference>
<proteinExistence type="inferred from homology"/>
<dbReference type="Pfam" id="PF13442">
    <property type="entry name" value="Cytochrome_CBB3"/>
    <property type="match status" value="2"/>
</dbReference>
<comment type="pathway">
    <text evidence="3">Energy metabolism; oxidative phosphorylation.</text>
</comment>
<dbReference type="InterPro" id="IPR036909">
    <property type="entry name" value="Cyt_c-like_dom_sf"/>
</dbReference>
<keyword evidence="7" id="KW-0997">Cell inner membrane</keyword>
<evidence type="ECO:0000256" key="9">
    <source>
        <dbReference type="ARBA" id="ARBA00022660"/>
    </source>
</evidence>
<evidence type="ECO:0000256" key="8">
    <source>
        <dbReference type="ARBA" id="ARBA00022617"/>
    </source>
</evidence>
<dbReference type="GO" id="GO:0016491">
    <property type="term" value="F:oxidoreductase activity"/>
    <property type="evidence" value="ECO:0007669"/>
    <property type="project" value="UniProtKB-KW"/>
</dbReference>
<keyword evidence="5" id="KW-0813">Transport</keyword>
<dbReference type="GO" id="GO:0009055">
    <property type="term" value="F:electron transfer activity"/>
    <property type="evidence" value="ECO:0007669"/>
    <property type="project" value="InterPro"/>
</dbReference>
<evidence type="ECO:0000256" key="16">
    <source>
        <dbReference type="ARBA" id="ARBA00023002"/>
    </source>
</evidence>
<dbReference type="NCBIfam" id="TIGR00782">
    <property type="entry name" value="ccoP"/>
    <property type="match status" value="1"/>
</dbReference>
<dbReference type="InterPro" id="IPR050597">
    <property type="entry name" value="Cytochrome_c_Oxidase_Subunit"/>
</dbReference>
<evidence type="ECO:0000256" key="7">
    <source>
        <dbReference type="ARBA" id="ARBA00022519"/>
    </source>
</evidence>
<keyword evidence="15 21" id="KW-1133">Transmembrane helix</keyword>
<evidence type="ECO:0000256" key="13">
    <source>
        <dbReference type="ARBA" id="ARBA00022781"/>
    </source>
</evidence>
<dbReference type="PIRSF" id="PIRSF000006">
    <property type="entry name" value="Cbb3-Cox_fixP"/>
    <property type="match status" value="1"/>
</dbReference>
<evidence type="ECO:0000256" key="18">
    <source>
        <dbReference type="ARBA" id="ARBA00023065"/>
    </source>
</evidence>
<keyword evidence="10 21" id="KW-0812">Transmembrane</keyword>
<evidence type="ECO:0000256" key="20">
    <source>
        <dbReference type="ARBA" id="ARBA00029635"/>
    </source>
</evidence>
<dbReference type="PANTHER" id="PTHR33751:SF1">
    <property type="entry name" value="CBB3-TYPE CYTOCHROME C OXIDASE SUBUNIT FIXP"/>
    <property type="match status" value="1"/>
</dbReference>
<feature type="domain" description="Cytochrome c" evidence="22">
    <location>
        <begin position="223"/>
        <end position="306"/>
    </location>
</feature>
<dbReference type="UniPathway" id="UPA00705"/>
<evidence type="ECO:0000256" key="1">
    <source>
        <dbReference type="ARBA" id="ARBA00001926"/>
    </source>
</evidence>
<evidence type="ECO:0000256" key="17">
    <source>
        <dbReference type="ARBA" id="ARBA00023004"/>
    </source>
</evidence>
<protein>
    <recommendedName>
        <fullName evidence="20">Cytochrome c oxidase subunit III</fullName>
    </recommendedName>
</protein>
<evidence type="ECO:0000256" key="19">
    <source>
        <dbReference type="ARBA" id="ARBA00023136"/>
    </source>
</evidence>
<feature type="transmembrane region" description="Helical" evidence="21">
    <location>
        <begin position="66"/>
        <end position="91"/>
    </location>
</feature>
<keyword evidence="17" id="KW-0408">Iron</keyword>
<keyword evidence="6" id="KW-1003">Cell membrane</keyword>
<name>A0A1J5QH18_9ZZZZ</name>
<keyword evidence="9" id="KW-0679">Respiratory chain</keyword>
<dbReference type="AlphaFoldDB" id="A0A1J5QH18"/>
<evidence type="ECO:0000256" key="14">
    <source>
        <dbReference type="ARBA" id="ARBA00022982"/>
    </source>
</evidence>